<evidence type="ECO:0000256" key="1">
    <source>
        <dbReference type="SAM" id="MobiDB-lite"/>
    </source>
</evidence>
<feature type="region of interest" description="Disordered" evidence="1">
    <location>
        <begin position="1"/>
        <end position="73"/>
    </location>
</feature>
<comment type="caution">
    <text evidence="2">The sequence shown here is derived from an EMBL/GenBank/DDBJ whole genome shotgun (WGS) entry which is preliminary data.</text>
</comment>
<protein>
    <submittedName>
        <fullName evidence="2">Uncharacterized protein</fullName>
    </submittedName>
</protein>
<accession>A0A0C2D843</accession>
<reference evidence="2 3" key="1">
    <citation type="submission" date="2014-12" db="EMBL/GenBank/DDBJ databases">
        <title>Genome assembly of Enhygromyxa salina DSM 15201.</title>
        <authorList>
            <person name="Sharma G."/>
            <person name="Subramanian S."/>
        </authorList>
    </citation>
    <scope>NUCLEOTIDE SEQUENCE [LARGE SCALE GENOMIC DNA]</scope>
    <source>
        <strain evidence="2 3">DSM 15201</strain>
    </source>
</reference>
<dbReference type="EMBL" id="JMCC02000003">
    <property type="protein sequence ID" value="KIG19286.1"/>
    <property type="molecule type" value="Genomic_DNA"/>
</dbReference>
<evidence type="ECO:0000313" key="2">
    <source>
        <dbReference type="EMBL" id="KIG19286.1"/>
    </source>
</evidence>
<proteinExistence type="predicted"/>
<dbReference type="Proteomes" id="UP000031599">
    <property type="component" value="Unassembled WGS sequence"/>
</dbReference>
<evidence type="ECO:0000313" key="3">
    <source>
        <dbReference type="Proteomes" id="UP000031599"/>
    </source>
</evidence>
<feature type="compositionally biased region" description="Low complexity" evidence="1">
    <location>
        <begin position="14"/>
        <end position="61"/>
    </location>
</feature>
<dbReference type="AlphaFoldDB" id="A0A0C2D843"/>
<sequence>MLGLGCQLPNPAFNGDGDTTGTSDTSDTTAGNTSASTSASTSTTTGDGDTATSDDGPPDTGMEAPDDGPKLDMMADGCDVPTTEGLWPRFGAPAQFDNQQCAGSVNKYVKLIAQDNGDWVVNTCEELCANCNDGQELIVSAKSLDLATLIPPQELNSNQPWIGCYFVQAAPLLYPENDACIYGSLSIHSDEGPGSQLLFNANRESNGLTMSAVGKIGNWQPQLADQLEADQCACAELDMDCCPNHTVTAKKFLLGNNVTVYPGEDDLTTIAQQPWQFWGVQAQSGVVCELTPETSWAIQWMN</sequence>
<name>A0A0C2D843_9BACT</name>
<organism evidence="2 3">
    <name type="scientific">Enhygromyxa salina</name>
    <dbReference type="NCBI Taxonomy" id="215803"/>
    <lineage>
        <taxon>Bacteria</taxon>
        <taxon>Pseudomonadati</taxon>
        <taxon>Myxococcota</taxon>
        <taxon>Polyangia</taxon>
        <taxon>Nannocystales</taxon>
        <taxon>Nannocystaceae</taxon>
        <taxon>Enhygromyxa</taxon>
    </lineage>
</organism>
<gene>
    <name evidence="2" type="ORF">DB30_03842</name>
</gene>